<dbReference type="InterPro" id="IPR036590">
    <property type="entry name" value="SRAP-like"/>
</dbReference>
<dbReference type="SUPFAM" id="SSF143081">
    <property type="entry name" value="BB1717-like"/>
    <property type="match status" value="1"/>
</dbReference>
<dbReference type="RefSeq" id="WP_378221971.1">
    <property type="nucleotide sequence ID" value="NZ_JBHRTK010000014.1"/>
</dbReference>
<proteinExistence type="predicted"/>
<evidence type="ECO:0000313" key="1">
    <source>
        <dbReference type="EMBL" id="MFC3207570.1"/>
    </source>
</evidence>
<protein>
    <submittedName>
        <fullName evidence="1">SOS response-associated peptidase family protein</fullName>
    </submittedName>
</protein>
<reference evidence="2" key="1">
    <citation type="journal article" date="2019" name="Int. J. Syst. Evol. Microbiol.">
        <title>The Global Catalogue of Microorganisms (GCM) 10K type strain sequencing project: providing services to taxonomists for standard genome sequencing and annotation.</title>
        <authorList>
            <consortium name="The Broad Institute Genomics Platform"/>
            <consortium name="The Broad Institute Genome Sequencing Center for Infectious Disease"/>
            <person name="Wu L."/>
            <person name="Ma J."/>
        </authorList>
    </citation>
    <scope>NUCLEOTIDE SEQUENCE [LARGE SCALE GENOMIC DNA]</scope>
    <source>
        <strain evidence="2">KCTC 52165</strain>
    </source>
</reference>
<dbReference type="EMBL" id="JBHRTK010000014">
    <property type="protein sequence ID" value="MFC3207570.1"/>
    <property type="molecule type" value="Genomic_DNA"/>
</dbReference>
<dbReference type="Pfam" id="PF02586">
    <property type="entry name" value="SRAP"/>
    <property type="match status" value="1"/>
</dbReference>
<keyword evidence="2" id="KW-1185">Reference proteome</keyword>
<evidence type="ECO:0000313" key="2">
    <source>
        <dbReference type="Proteomes" id="UP001595583"/>
    </source>
</evidence>
<dbReference type="Proteomes" id="UP001595583">
    <property type="component" value="Unassembled WGS sequence"/>
</dbReference>
<comment type="caution">
    <text evidence="1">The sequence shown here is derived from an EMBL/GenBank/DDBJ whole genome shotgun (WGS) entry which is preliminary data.</text>
</comment>
<organism evidence="1 2">
    <name type="scientific">Aquamicrobium soli</name>
    <dbReference type="NCBI Taxonomy" id="1811518"/>
    <lineage>
        <taxon>Bacteria</taxon>
        <taxon>Pseudomonadati</taxon>
        <taxon>Pseudomonadota</taxon>
        <taxon>Alphaproteobacteria</taxon>
        <taxon>Hyphomicrobiales</taxon>
        <taxon>Phyllobacteriaceae</taxon>
        <taxon>Aquamicrobium</taxon>
    </lineage>
</organism>
<gene>
    <name evidence="1" type="ORF">ACFOHJ_15200</name>
</gene>
<dbReference type="InterPro" id="IPR003738">
    <property type="entry name" value="SRAP"/>
</dbReference>
<dbReference type="Gene3D" id="3.90.1680.10">
    <property type="entry name" value="SOS response associated peptidase-like"/>
    <property type="match status" value="1"/>
</dbReference>
<sequence>MMNVKPFNSDAPLDERRVVVRRSGGDVEMVELAWGLQPLDPHARPYTVVRAESRTFPSYRCLVPASEFRHRSNGKDYSFRLANGDWFYFAGIWRPATRDWPEAYAIITIESNGDIAPYHDRQMAVLRREDRMRWLDMARPEADVLRALPAGSFQISRLHHGRAQPVLAL</sequence>
<name>A0ABV7KB64_9HYPH</name>
<accession>A0ABV7KB64</accession>